<reference evidence="4" key="1">
    <citation type="journal article" date="2021" name="Front. Plant Sci.">
        <title>Chromosome-Scale Genome Assembly for Chinese Sour Jujube and Insights Into Its Genome Evolution and Domestication Signature.</title>
        <authorList>
            <person name="Shen L.-Y."/>
            <person name="Luo H."/>
            <person name="Wang X.-L."/>
            <person name="Wang X.-M."/>
            <person name="Qiu X.-J."/>
            <person name="Liu H."/>
            <person name="Zhou S.-S."/>
            <person name="Jia K.-H."/>
            <person name="Nie S."/>
            <person name="Bao Y.-T."/>
            <person name="Zhang R.-G."/>
            <person name="Yun Q.-Z."/>
            <person name="Chai Y.-H."/>
            <person name="Lu J.-Y."/>
            <person name="Li Y."/>
            <person name="Zhao S.-W."/>
            <person name="Mao J.-F."/>
            <person name="Jia S.-G."/>
            <person name="Mao Y.-M."/>
        </authorList>
    </citation>
    <scope>NUCLEOTIDE SEQUENCE</scope>
    <source>
        <strain evidence="4">AT0</strain>
        <tissue evidence="4">Leaf</tissue>
    </source>
</reference>
<comment type="cofactor">
    <cofactor evidence="1">
        <name>FAD</name>
        <dbReference type="ChEBI" id="CHEBI:57692"/>
    </cofactor>
</comment>
<dbReference type="PANTHER" id="PTHR45968">
    <property type="entry name" value="OSJNBA0019K04.7 PROTEIN"/>
    <property type="match status" value="1"/>
</dbReference>
<dbReference type="Gene3D" id="3.50.50.60">
    <property type="entry name" value="FAD/NAD(P)-binding domain"/>
    <property type="match status" value="1"/>
</dbReference>
<proteinExistence type="predicted"/>
<dbReference type="AlphaFoldDB" id="A0A978UMA6"/>
<sequence>MTSPDVKEVSGKSFDCIVVGGGTAGRPLAATLSERLSVILDAIPNIRGIVLGGSSAISDRFYSRSSQDFVKKVWWDGELGTKLGGSIFDECGKRYTSADPSIGREFKQ</sequence>
<comment type="caution">
    <text evidence="4">The sequence shown here is derived from an EMBL/GenBank/DDBJ whole genome shotgun (WGS) entry which is preliminary data.</text>
</comment>
<protein>
    <submittedName>
        <fullName evidence="4">Uncharacterized protein</fullName>
    </submittedName>
</protein>
<keyword evidence="2" id="KW-0285">Flavoprotein</keyword>
<evidence type="ECO:0000313" key="5">
    <source>
        <dbReference type="Proteomes" id="UP000813462"/>
    </source>
</evidence>
<gene>
    <name evidence="4" type="ORF">FEM48_Zijuj10G0083500</name>
</gene>
<dbReference type="InterPro" id="IPR036188">
    <property type="entry name" value="FAD/NAD-bd_sf"/>
</dbReference>
<dbReference type="SUPFAM" id="SSF51905">
    <property type="entry name" value="FAD/NAD(P)-binding domain"/>
    <property type="match status" value="1"/>
</dbReference>
<keyword evidence="3" id="KW-0274">FAD</keyword>
<organism evidence="4 5">
    <name type="scientific">Ziziphus jujuba var. spinosa</name>
    <dbReference type="NCBI Taxonomy" id="714518"/>
    <lineage>
        <taxon>Eukaryota</taxon>
        <taxon>Viridiplantae</taxon>
        <taxon>Streptophyta</taxon>
        <taxon>Embryophyta</taxon>
        <taxon>Tracheophyta</taxon>
        <taxon>Spermatophyta</taxon>
        <taxon>Magnoliopsida</taxon>
        <taxon>eudicotyledons</taxon>
        <taxon>Gunneridae</taxon>
        <taxon>Pentapetalae</taxon>
        <taxon>rosids</taxon>
        <taxon>fabids</taxon>
        <taxon>Rosales</taxon>
        <taxon>Rhamnaceae</taxon>
        <taxon>Paliureae</taxon>
        <taxon>Ziziphus</taxon>
    </lineage>
</organism>
<evidence type="ECO:0000256" key="1">
    <source>
        <dbReference type="ARBA" id="ARBA00001974"/>
    </source>
</evidence>
<evidence type="ECO:0000313" key="4">
    <source>
        <dbReference type="EMBL" id="KAH7515958.1"/>
    </source>
</evidence>
<dbReference type="EMBL" id="JAEACU010000010">
    <property type="protein sequence ID" value="KAH7515958.1"/>
    <property type="molecule type" value="Genomic_DNA"/>
</dbReference>
<evidence type="ECO:0000256" key="2">
    <source>
        <dbReference type="ARBA" id="ARBA00022630"/>
    </source>
</evidence>
<accession>A0A978UMA6</accession>
<dbReference type="InterPro" id="IPR051871">
    <property type="entry name" value="GMC_Oxidoreductase-Related"/>
</dbReference>
<dbReference type="PANTHER" id="PTHR45968:SF19">
    <property type="entry name" value="GLUCOSE-METHANOL-CHOLINE (GMC) OXIDOREDUCTASE FAMILY PROTEIN"/>
    <property type="match status" value="1"/>
</dbReference>
<name>A0A978UMA6_ZIZJJ</name>
<dbReference type="Proteomes" id="UP000813462">
    <property type="component" value="Unassembled WGS sequence"/>
</dbReference>
<evidence type="ECO:0000256" key="3">
    <source>
        <dbReference type="ARBA" id="ARBA00022827"/>
    </source>
</evidence>